<keyword evidence="3" id="KW-1185">Reference proteome</keyword>
<evidence type="ECO:0008006" key="4">
    <source>
        <dbReference type="Google" id="ProtNLM"/>
    </source>
</evidence>
<reference evidence="2 3" key="1">
    <citation type="submission" date="2016-11" db="EMBL/GenBank/DDBJ databases">
        <title>Mixed transmission modes and dynamic genome evolution in an obligate animal-bacterial symbiosis.</title>
        <authorList>
            <person name="Russell S.L."/>
            <person name="Corbett-Detig R.B."/>
            <person name="Cavanaugh C.M."/>
        </authorList>
    </citation>
    <scope>NUCLEOTIDE SEQUENCE [LARGE SCALE GENOMIC DNA]</scope>
    <source>
        <strain evidence="2">Se-Cadez</strain>
    </source>
</reference>
<feature type="compositionally biased region" description="Polar residues" evidence="1">
    <location>
        <begin position="50"/>
        <end position="65"/>
    </location>
</feature>
<feature type="region of interest" description="Disordered" evidence="1">
    <location>
        <begin position="47"/>
        <end position="67"/>
    </location>
</feature>
<dbReference type="Proteomes" id="UP000190896">
    <property type="component" value="Unassembled WGS sequence"/>
</dbReference>
<protein>
    <recommendedName>
        <fullName evidence="4">YCII-related domain-containing protein</fullName>
    </recommendedName>
</protein>
<evidence type="ECO:0000256" key="1">
    <source>
        <dbReference type="SAM" id="MobiDB-lite"/>
    </source>
</evidence>
<dbReference type="AlphaFoldDB" id="A0A1T2KS59"/>
<sequence length="115" mass="12346">MPQYIFVYLGGEYPSTPEEGQKHFEKYHEWLNSLGDAVVSPAIPFKDTHTVQPDGTTSPGTTSAMSGMGIMRMNSMVEALAAAQSCPFLEIKGTLEVSELIDMTGSPEDASGSVN</sequence>
<name>A0A1T2KS59_9GAMM</name>
<evidence type="ECO:0000313" key="2">
    <source>
        <dbReference type="EMBL" id="OOZ35698.1"/>
    </source>
</evidence>
<dbReference type="EMBL" id="MPRJ01000082">
    <property type="protein sequence ID" value="OOZ35698.1"/>
    <property type="molecule type" value="Genomic_DNA"/>
</dbReference>
<dbReference type="InterPro" id="IPR011008">
    <property type="entry name" value="Dimeric_a/b-barrel"/>
</dbReference>
<proteinExistence type="predicted"/>
<evidence type="ECO:0000313" key="3">
    <source>
        <dbReference type="Proteomes" id="UP000190896"/>
    </source>
</evidence>
<dbReference type="RefSeq" id="WP_078488011.1">
    <property type="nucleotide sequence ID" value="NZ_MPRJ01000082.1"/>
</dbReference>
<organism evidence="2 3">
    <name type="scientific">Solemya velesiana gill symbiont</name>
    <dbReference type="NCBI Taxonomy" id="1918948"/>
    <lineage>
        <taxon>Bacteria</taxon>
        <taxon>Pseudomonadati</taxon>
        <taxon>Pseudomonadota</taxon>
        <taxon>Gammaproteobacteria</taxon>
        <taxon>sulfur-oxidizing symbionts</taxon>
    </lineage>
</organism>
<accession>A0A1T2KS59</accession>
<comment type="caution">
    <text evidence="2">The sequence shown here is derived from an EMBL/GenBank/DDBJ whole genome shotgun (WGS) entry which is preliminary data.</text>
</comment>
<dbReference type="OrthoDB" id="5117987at2"/>
<gene>
    <name evidence="2" type="ORF">BOW51_10740</name>
</gene>
<dbReference type="SUPFAM" id="SSF54909">
    <property type="entry name" value="Dimeric alpha+beta barrel"/>
    <property type="match status" value="1"/>
</dbReference>